<organism evidence="3 4">
    <name type="scientific">Mycena rosella</name>
    <name type="common">Pink bonnet</name>
    <name type="synonym">Agaricus rosellus</name>
    <dbReference type="NCBI Taxonomy" id="1033263"/>
    <lineage>
        <taxon>Eukaryota</taxon>
        <taxon>Fungi</taxon>
        <taxon>Dikarya</taxon>
        <taxon>Basidiomycota</taxon>
        <taxon>Agaricomycotina</taxon>
        <taxon>Agaricomycetes</taxon>
        <taxon>Agaricomycetidae</taxon>
        <taxon>Agaricales</taxon>
        <taxon>Marasmiineae</taxon>
        <taxon>Mycenaceae</taxon>
        <taxon>Mycena</taxon>
    </lineage>
</organism>
<dbReference type="AlphaFoldDB" id="A0AAD7C0K9"/>
<gene>
    <name evidence="3" type="ORF">B0H17DRAFT_1107381</name>
</gene>
<feature type="non-terminal residue" evidence="3">
    <location>
        <position position="1"/>
    </location>
</feature>
<dbReference type="InterPro" id="IPR050491">
    <property type="entry name" value="AmpC-like"/>
</dbReference>
<evidence type="ECO:0000313" key="4">
    <source>
        <dbReference type="Proteomes" id="UP001221757"/>
    </source>
</evidence>
<dbReference type="InterPro" id="IPR012338">
    <property type="entry name" value="Beta-lactam/transpept-like"/>
</dbReference>
<evidence type="ECO:0000313" key="3">
    <source>
        <dbReference type="EMBL" id="KAJ7635884.1"/>
    </source>
</evidence>
<dbReference type="Proteomes" id="UP001221757">
    <property type="component" value="Unassembled WGS sequence"/>
</dbReference>
<evidence type="ECO:0000259" key="2">
    <source>
        <dbReference type="Pfam" id="PF00144"/>
    </source>
</evidence>
<dbReference type="SUPFAM" id="SSF56601">
    <property type="entry name" value="beta-lactamase/transpeptidase-like"/>
    <property type="match status" value="1"/>
</dbReference>
<protein>
    <submittedName>
        <fullName evidence="3">Beta-lactamase/transpeptidase-like protein</fullName>
    </submittedName>
</protein>
<name>A0AAD7C0K9_MYCRO</name>
<comment type="similarity">
    <text evidence="1">Belongs to the peptidase S12 family.</text>
</comment>
<evidence type="ECO:0000256" key="1">
    <source>
        <dbReference type="ARBA" id="ARBA00038215"/>
    </source>
</evidence>
<dbReference type="Pfam" id="PF00144">
    <property type="entry name" value="Beta-lactamase"/>
    <property type="match status" value="1"/>
</dbReference>
<dbReference type="PANTHER" id="PTHR46825:SF15">
    <property type="entry name" value="BETA-LACTAMASE-RELATED DOMAIN-CONTAINING PROTEIN"/>
    <property type="match status" value="1"/>
</dbReference>
<feature type="domain" description="Beta-lactamase-related" evidence="2">
    <location>
        <begin position="90"/>
        <end position="344"/>
    </location>
</feature>
<dbReference type="PANTHER" id="PTHR46825">
    <property type="entry name" value="D-ALANYL-D-ALANINE-CARBOXYPEPTIDASE/ENDOPEPTIDASE AMPH"/>
    <property type="match status" value="1"/>
</dbReference>
<comment type="caution">
    <text evidence="3">The sequence shown here is derived from an EMBL/GenBank/DDBJ whole genome shotgun (WGS) entry which is preliminary data.</text>
</comment>
<proteinExistence type="inferred from homology"/>
<reference evidence="3" key="1">
    <citation type="submission" date="2023-03" db="EMBL/GenBank/DDBJ databases">
        <title>Massive genome expansion in bonnet fungi (Mycena s.s.) driven by repeated elements and novel gene families across ecological guilds.</title>
        <authorList>
            <consortium name="Lawrence Berkeley National Laboratory"/>
            <person name="Harder C.B."/>
            <person name="Miyauchi S."/>
            <person name="Viragh M."/>
            <person name="Kuo A."/>
            <person name="Thoen E."/>
            <person name="Andreopoulos B."/>
            <person name="Lu D."/>
            <person name="Skrede I."/>
            <person name="Drula E."/>
            <person name="Henrissat B."/>
            <person name="Morin E."/>
            <person name="Kohler A."/>
            <person name="Barry K."/>
            <person name="LaButti K."/>
            <person name="Morin E."/>
            <person name="Salamov A."/>
            <person name="Lipzen A."/>
            <person name="Mereny Z."/>
            <person name="Hegedus B."/>
            <person name="Baldrian P."/>
            <person name="Stursova M."/>
            <person name="Weitz H."/>
            <person name="Taylor A."/>
            <person name="Grigoriev I.V."/>
            <person name="Nagy L.G."/>
            <person name="Martin F."/>
            <person name="Kauserud H."/>
        </authorList>
    </citation>
    <scope>NUCLEOTIDE SEQUENCE</scope>
    <source>
        <strain evidence="3">CBHHK067</strain>
    </source>
</reference>
<accession>A0AAD7C0K9</accession>
<dbReference type="InterPro" id="IPR001466">
    <property type="entry name" value="Beta-lactam-related"/>
</dbReference>
<keyword evidence="4" id="KW-1185">Reference proteome</keyword>
<sequence>ASASFQILVSAVPVAQILTPDIDEFINNVLSEWNTPGGAGVAVVRMDGQGGWLIETKGYGIATADGTKVPYFLCPSHRLNLPQLFDILATGLLISNQSLEPQISWTTKIGSILPDWQLMDPVASSESTITDLMSHRTGLPSNDYSLSDSDELPSLIKRLRYLKPSASFRDDLQYNNLMYAVLSYLPTALLPDKPPFARYVKEHILDPLQMNSTTYSFTAANATGRMADGFSRSDVNTSANPLGPGIPRILSNVLSGYFWAWGVLSTANDAVRWLQMLLLNGQHPNTNATISRREAPELSVVVYGAAQMQSSYRGHDLPGWFPQPVTRFPNDGFGVAVFTNDDTFGVQFKEIIKFRIVDEVLGLSPVDWDSRYKASVAAGDSDTPAPPKSTAPLPFPLAPWLRRRYQPLPGLPRLSRSANCTSLVANLNSTFPAELAAADLVWAWDKSFVTYVALSHFSGAVFNVTGWIASPTGNVSAPFWASDSGLEGNVAEFVVSAAGVVGFGIRGGIWGAGNRGNADPMEGALQGATVEEKSEVWYDAVENSRD</sequence>
<dbReference type="EMBL" id="JARKIE010000466">
    <property type="protein sequence ID" value="KAJ7635884.1"/>
    <property type="molecule type" value="Genomic_DNA"/>
</dbReference>
<dbReference type="Gene3D" id="3.40.710.10">
    <property type="entry name" value="DD-peptidase/beta-lactamase superfamily"/>
    <property type="match status" value="1"/>
</dbReference>